<accession>A0A2M8P3W9</accession>
<evidence type="ECO:0000313" key="1">
    <source>
        <dbReference type="EMBL" id="PJF32233.1"/>
    </source>
</evidence>
<dbReference type="EMBL" id="PGTK01000001">
    <property type="protein sequence ID" value="PJF32233.1"/>
    <property type="molecule type" value="Genomic_DNA"/>
</dbReference>
<evidence type="ECO:0000313" key="2">
    <source>
        <dbReference type="Proteomes" id="UP000228921"/>
    </source>
</evidence>
<reference evidence="1 2" key="1">
    <citation type="submission" date="2017-11" db="EMBL/GenBank/DDBJ databases">
        <title>Evolution of Phototrophy in the Chloroflexi Phylum Driven by Horizontal Gene Transfer.</title>
        <authorList>
            <person name="Ward L.M."/>
            <person name="Hemp J."/>
            <person name="Shih P.M."/>
            <person name="Mcglynn S.E."/>
            <person name="Fischer W."/>
        </authorList>
    </citation>
    <scope>NUCLEOTIDE SEQUENCE [LARGE SCALE GENOMIC DNA]</scope>
    <source>
        <strain evidence="1">CP2_2F</strain>
    </source>
</reference>
<sequence length="160" mass="18447">MSATEALDHVAARILERYSNPSRRAYTYLFRLRLQTALTSLVPSAEDVLSAWVDEGDGFQPLEPLQAVARCQQAAQIKPHVELPHALTPHQRKQMMARAIQFSLWQVTEDEITLHLVSRALGFSPKGDREVIETWRRTSEGVWYSVYRERERAERRSAED</sequence>
<dbReference type="AlphaFoldDB" id="A0A2M8P3W9"/>
<organism evidence="1 2">
    <name type="scientific">Candidatus Thermofonsia Clade 1 bacterium</name>
    <dbReference type="NCBI Taxonomy" id="2364210"/>
    <lineage>
        <taxon>Bacteria</taxon>
        <taxon>Bacillati</taxon>
        <taxon>Chloroflexota</taxon>
        <taxon>Candidatus Thermofontia</taxon>
        <taxon>Candidatus Thermofonsia Clade 1</taxon>
    </lineage>
</organism>
<comment type="caution">
    <text evidence="1">The sequence shown here is derived from an EMBL/GenBank/DDBJ whole genome shotgun (WGS) entry which is preliminary data.</text>
</comment>
<proteinExistence type="predicted"/>
<name>A0A2M8P3W9_9CHLR</name>
<dbReference type="Proteomes" id="UP000228921">
    <property type="component" value="Unassembled WGS sequence"/>
</dbReference>
<protein>
    <submittedName>
        <fullName evidence="1">Uncharacterized protein</fullName>
    </submittedName>
</protein>
<gene>
    <name evidence="1" type="ORF">CUN51_00995</name>
</gene>